<proteinExistence type="inferred from homology"/>
<dbReference type="InterPro" id="IPR003010">
    <property type="entry name" value="C-N_Hydrolase"/>
</dbReference>
<dbReference type="EC" id="2.3.1.269" evidence="9"/>
<dbReference type="PROSITE" id="PS51257">
    <property type="entry name" value="PROKAR_LIPOPROTEIN"/>
    <property type="match status" value="1"/>
</dbReference>
<dbReference type="Gene3D" id="3.60.110.10">
    <property type="entry name" value="Carbon-nitrogen hydrolase"/>
    <property type="match status" value="1"/>
</dbReference>
<dbReference type="CDD" id="cd07571">
    <property type="entry name" value="ALP_N-acyl_transferase"/>
    <property type="match status" value="1"/>
</dbReference>
<reference evidence="12" key="1">
    <citation type="journal article" date="2019" name="Int. J. Syst. Evol. Microbiol.">
        <title>The Global Catalogue of Microorganisms (GCM) 10K type strain sequencing project: providing services to taxonomists for standard genome sequencing and annotation.</title>
        <authorList>
            <consortium name="The Broad Institute Genomics Platform"/>
            <consortium name="The Broad Institute Genome Sequencing Center for Infectious Disease"/>
            <person name="Wu L."/>
            <person name="Ma J."/>
        </authorList>
    </citation>
    <scope>NUCLEOTIDE SEQUENCE [LARGE SCALE GENOMIC DNA]</scope>
    <source>
        <strain evidence="12">NBRC 104970</strain>
    </source>
</reference>
<dbReference type="InterPro" id="IPR004563">
    <property type="entry name" value="Apolipo_AcylTrfase"/>
</dbReference>
<evidence type="ECO:0000256" key="4">
    <source>
        <dbReference type="ARBA" id="ARBA00022679"/>
    </source>
</evidence>
<evidence type="ECO:0000259" key="10">
    <source>
        <dbReference type="PROSITE" id="PS50263"/>
    </source>
</evidence>
<evidence type="ECO:0000256" key="7">
    <source>
        <dbReference type="ARBA" id="ARBA00023136"/>
    </source>
</evidence>
<keyword evidence="4 9" id="KW-0808">Transferase</keyword>
<dbReference type="InterPro" id="IPR036526">
    <property type="entry name" value="C-N_Hydrolase_sf"/>
</dbReference>
<dbReference type="PANTHER" id="PTHR38686">
    <property type="entry name" value="APOLIPOPROTEIN N-ACYLTRANSFERASE"/>
    <property type="match status" value="1"/>
</dbReference>
<evidence type="ECO:0000313" key="12">
    <source>
        <dbReference type="Proteomes" id="UP001156836"/>
    </source>
</evidence>
<dbReference type="Pfam" id="PF20154">
    <property type="entry name" value="LNT_N"/>
    <property type="match status" value="1"/>
</dbReference>
<comment type="catalytic activity">
    <reaction evidence="9">
        <text>N-terminal S-1,2-diacyl-sn-glyceryl-L-cysteinyl-[lipoprotein] + a glycerophospholipid = N-acyl-S-1,2-diacyl-sn-glyceryl-L-cysteinyl-[lipoprotein] + a 2-acyl-sn-glycero-3-phospholipid + H(+)</text>
        <dbReference type="Rhea" id="RHEA:48228"/>
        <dbReference type="Rhea" id="RHEA-COMP:14681"/>
        <dbReference type="Rhea" id="RHEA-COMP:14684"/>
        <dbReference type="ChEBI" id="CHEBI:15378"/>
        <dbReference type="ChEBI" id="CHEBI:136912"/>
        <dbReference type="ChEBI" id="CHEBI:140656"/>
        <dbReference type="ChEBI" id="CHEBI:140657"/>
        <dbReference type="ChEBI" id="CHEBI:140660"/>
        <dbReference type="EC" id="2.3.1.269"/>
    </reaction>
</comment>
<dbReference type="Pfam" id="PF00795">
    <property type="entry name" value="CN_hydrolase"/>
    <property type="match status" value="1"/>
</dbReference>
<feature type="transmembrane region" description="Helical" evidence="9">
    <location>
        <begin position="122"/>
        <end position="142"/>
    </location>
</feature>
<comment type="pathway">
    <text evidence="9">Protein modification; lipoprotein biosynthesis (N-acyl transfer).</text>
</comment>
<dbReference type="Proteomes" id="UP001156836">
    <property type="component" value="Unassembled WGS sequence"/>
</dbReference>
<sequence>MPYPAWRAAPLHLGLAACGAASVFSFAPWYWAPLMWLSLAALFAAIGHAPSPRHAAWRGLSWGLGYFLANVHWVFISMHTYGGMPAWMAAGCTLLFALYLALFPALAGWLGRRWPARDAWRGALVIPLAFCATEYLRGWLFTGFPWAVSGTSQLPYTPLAGYAPLIGAWGTGLLLALCVGLVVGAPRQPKRWAAVAAIWLLGLGLQQVDWTTPHGEPVSVSLAQGNIPQDMKWDQAHFVDNLRTYLWLTREAKGEIVVLPETAIPAFLNDIPDWYLDELRQAVGKRHLVSGVPIMGQRDDEYYNSVMAITEPQQAVYSKHHLVPFGEFVPVPTLFGWMYQFLDMPLSGFSRGAPKQPPFVLGPTRLAANICYEDVFGREIIRALPEATMLVNVSNLAWFDGSWAAAQHAQMSQARALETGRYMLRATNTGLTAIIDQKGRLLASLPPMKKALLEGRARNFTGLTPYARLGDWVFLLALAAGFALSVALARRV</sequence>
<dbReference type="InterPro" id="IPR045378">
    <property type="entry name" value="LNT_N"/>
</dbReference>
<feature type="transmembrane region" description="Helical" evidence="9">
    <location>
        <begin position="87"/>
        <end position="110"/>
    </location>
</feature>
<dbReference type="SUPFAM" id="SSF56317">
    <property type="entry name" value="Carbon-nitrogen hydrolase"/>
    <property type="match status" value="1"/>
</dbReference>
<evidence type="ECO:0000256" key="2">
    <source>
        <dbReference type="ARBA" id="ARBA00010065"/>
    </source>
</evidence>
<dbReference type="PROSITE" id="PS50263">
    <property type="entry name" value="CN_HYDROLASE"/>
    <property type="match status" value="1"/>
</dbReference>
<comment type="subcellular location">
    <subcellularLocation>
        <location evidence="1 9">Cell membrane</location>
        <topology evidence="1 9">Multi-pass membrane protein</topology>
    </subcellularLocation>
</comment>
<keyword evidence="12" id="KW-1185">Reference proteome</keyword>
<keyword evidence="6 9" id="KW-1133">Transmembrane helix</keyword>
<dbReference type="NCBIfam" id="TIGR00546">
    <property type="entry name" value="lnt"/>
    <property type="match status" value="1"/>
</dbReference>
<feature type="domain" description="CN hydrolase" evidence="10">
    <location>
        <begin position="223"/>
        <end position="461"/>
    </location>
</feature>
<gene>
    <name evidence="11" type="primary">cutE</name>
    <name evidence="9" type="synonym">lnt</name>
    <name evidence="11" type="ORF">GCM10007860_11050</name>
</gene>
<organism evidence="11 12">
    <name type="scientific">Chitiniphilus shinanonensis</name>
    <dbReference type="NCBI Taxonomy" id="553088"/>
    <lineage>
        <taxon>Bacteria</taxon>
        <taxon>Pseudomonadati</taxon>
        <taxon>Pseudomonadota</taxon>
        <taxon>Betaproteobacteria</taxon>
        <taxon>Neisseriales</taxon>
        <taxon>Chitinibacteraceae</taxon>
        <taxon>Chitiniphilus</taxon>
    </lineage>
</organism>
<dbReference type="PANTHER" id="PTHR38686:SF1">
    <property type="entry name" value="APOLIPOPROTEIN N-ACYLTRANSFERASE"/>
    <property type="match status" value="1"/>
</dbReference>
<evidence type="ECO:0000256" key="8">
    <source>
        <dbReference type="ARBA" id="ARBA00023315"/>
    </source>
</evidence>
<evidence type="ECO:0000313" key="11">
    <source>
        <dbReference type="EMBL" id="GLS03959.1"/>
    </source>
</evidence>
<comment type="function">
    <text evidence="9">Catalyzes the phospholipid dependent N-acylation of the N-terminal cysteine of apolipoprotein, the last step in lipoprotein maturation.</text>
</comment>
<dbReference type="EMBL" id="BSOZ01000011">
    <property type="protein sequence ID" value="GLS03959.1"/>
    <property type="molecule type" value="Genomic_DNA"/>
</dbReference>
<feature type="transmembrane region" description="Helical" evidence="9">
    <location>
        <begin position="472"/>
        <end position="489"/>
    </location>
</feature>
<evidence type="ECO:0000256" key="3">
    <source>
        <dbReference type="ARBA" id="ARBA00022475"/>
    </source>
</evidence>
<accession>A0ABQ6BQM7</accession>
<feature type="transmembrane region" description="Helical" evidence="9">
    <location>
        <begin position="162"/>
        <end position="185"/>
    </location>
</feature>
<evidence type="ECO:0000256" key="6">
    <source>
        <dbReference type="ARBA" id="ARBA00022989"/>
    </source>
</evidence>
<dbReference type="HAMAP" id="MF_01148">
    <property type="entry name" value="Lnt"/>
    <property type="match status" value="1"/>
</dbReference>
<evidence type="ECO:0000256" key="1">
    <source>
        <dbReference type="ARBA" id="ARBA00004651"/>
    </source>
</evidence>
<protein>
    <recommendedName>
        <fullName evidence="9">Apolipoprotein N-acyltransferase</fullName>
        <shortName evidence="9">ALP N-acyltransferase</shortName>
        <ecNumber evidence="9">2.3.1.269</ecNumber>
    </recommendedName>
</protein>
<evidence type="ECO:0000256" key="9">
    <source>
        <dbReference type="HAMAP-Rule" id="MF_01148"/>
    </source>
</evidence>
<feature type="transmembrane region" description="Helical" evidence="9">
    <location>
        <begin position="59"/>
        <end position="81"/>
    </location>
</feature>
<name>A0ABQ6BQM7_9NEIS</name>
<evidence type="ECO:0000256" key="5">
    <source>
        <dbReference type="ARBA" id="ARBA00022692"/>
    </source>
</evidence>
<comment type="caution">
    <text evidence="11">The sequence shown here is derived from an EMBL/GenBank/DDBJ whole genome shotgun (WGS) entry which is preliminary data.</text>
</comment>
<keyword evidence="7 9" id="KW-0472">Membrane</keyword>
<keyword evidence="5 9" id="KW-0812">Transmembrane</keyword>
<feature type="transmembrane region" description="Helical" evidence="9">
    <location>
        <begin position="30"/>
        <end position="47"/>
    </location>
</feature>
<comment type="similarity">
    <text evidence="2 9">Belongs to the CN hydrolase family. Apolipoprotein N-acyltransferase subfamily.</text>
</comment>
<keyword evidence="8 9" id="KW-0012">Acyltransferase</keyword>
<dbReference type="RefSeq" id="WP_018746848.1">
    <property type="nucleotide sequence ID" value="NZ_BSOZ01000011.1"/>
</dbReference>
<keyword evidence="3 9" id="KW-1003">Cell membrane</keyword>